<dbReference type="Proteomes" id="UP000824120">
    <property type="component" value="Chromosome 12"/>
</dbReference>
<protein>
    <submittedName>
        <fullName evidence="1">Uncharacterized protein</fullName>
    </submittedName>
</protein>
<proteinExistence type="predicted"/>
<sequence length="116" mass="13485">EKIKLAMKRSSGRVAEQFYKAAPHRLMIQNAKIFEGKRRRHFSVLRVFGDIVLEQRFEVVLFELNGIVVANTISSLCFWLVRERGFKTKITKSIACGYWVVMGSNFERVNPRPSHI</sequence>
<reference evidence="1 2" key="1">
    <citation type="submission" date="2020-09" db="EMBL/GenBank/DDBJ databases">
        <title>De no assembly of potato wild relative species, Solanum commersonii.</title>
        <authorList>
            <person name="Cho K."/>
        </authorList>
    </citation>
    <scope>NUCLEOTIDE SEQUENCE [LARGE SCALE GENOMIC DNA]</scope>
    <source>
        <strain evidence="1">LZ3.2</strain>
        <tissue evidence="1">Leaf</tissue>
    </source>
</reference>
<feature type="non-terminal residue" evidence="1">
    <location>
        <position position="1"/>
    </location>
</feature>
<evidence type="ECO:0000313" key="2">
    <source>
        <dbReference type="Proteomes" id="UP000824120"/>
    </source>
</evidence>
<name>A0A9J5W6W8_SOLCO</name>
<dbReference type="EMBL" id="JACXVP010000012">
    <property type="protein sequence ID" value="KAG5571282.1"/>
    <property type="molecule type" value="Genomic_DNA"/>
</dbReference>
<dbReference type="AlphaFoldDB" id="A0A9J5W6W8"/>
<evidence type="ECO:0000313" key="1">
    <source>
        <dbReference type="EMBL" id="KAG5571282.1"/>
    </source>
</evidence>
<comment type="caution">
    <text evidence="1">The sequence shown here is derived from an EMBL/GenBank/DDBJ whole genome shotgun (WGS) entry which is preliminary data.</text>
</comment>
<keyword evidence="2" id="KW-1185">Reference proteome</keyword>
<accession>A0A9J5W6W8</accession>
<organism evidence="1 2">
    <name type="scientific">Solanum commersonii</name>
    <name type="common">Commerson's wild potato</name>
    <name type="synonym">Commerson's nightshade</name>
    <dbReference type="NCBI Taxonomy" id="4109"/>
    <lineage>
        <taxon>Eukaryota</taxon>
        <taxon>Viridiplantae</taxon>
        <taxon>Streptophyta</taxon>
        <taxon>Embryophyta</taxon>
        <taxon>Tracheophyta</taxon>
        <taxon>Spermatophyta</taxon>
        <taxon>Magnoliopsida</taxon>
        <taxon>eudicotyledons</taxon>
        <taxon>Gunneridae</taxon>
        <taxon>Pentapetalae</taxon>
        <taxon>asterids</taxon>
        <taxon>lamiids</taxon>
        <taxon>Solanales</taxon>
        <taxon>Solanaceae</taxon>
        <taxon>Solanoideae</taxon>
        <taxon>Solaneae</taxon>
        <taxon>Solanum</taxon>
    </lineage>
</organism>
<gene>
    <name evidence="1" type="ORF">H5410_061048</name>
</gene>